<reference evidence="2 3" key="1">
    <citation type="submission" date="2019-04" db="EMBL/GenBank/DDBJ databases">
        <title>Comparative genomics and transcriptomics to analyze fruiting body development in filamentous ascomycetes.</title>
        <authorList>
            <consortium name="DOE Joint Genome Institute"/>
            <person name="Lutkenhaus R."/>
            <person name="Traeger S."/>
            <person name="Breuer J."/>
            <person name="Kuo A."/>
            <person name="Lipzen A."/>
            <person name="Pangilinan J."/>
            <person name="Dilworth D."/>
            <person name="Sandor L."/>
            <person name="Poggeler S."/>
            <person name="Barry K."/>
            <person name="Grigoriev I.V."/>
            <person name="Nowrousian M."/>
        </authorList>
    </citation>
    <scope>NUCLEOTIDE SEQUENCE [LARGE SCALE GENOMIC DNA]</scope>
    <source>
        <strain evidence="2 3">CBS 389.68</strain>
    </source>
</reference>
<dbReference type="EMBL" id="ML220183">
    <property type="protein sequence ID" value="TGZ76344.1"/>
    <property type="molecule type" value="Genomic_DNA"/>
</dbReference>
<protein>
    <submittedName>
        <fullName evidence="2">Uncharacterized protein</fullName>
    </submittedName>
</protein>
<proteinExistence type="predicted"/>
<keyword evidence="1" id="KW-0812">Transmembrane</keyword>
<evidence type="ECO:0000313" key="2">
    <source>
        <dbReference type="EMBL" id="TGZ76344.1"/>
    </source>
</evidence>
<keyword evidence="1" id="KW-0472">Membrane</keyword>
<keyword evidence="1" id="KW-1133">Transmembrane helix</keyword>
<dbReference type="Proteomes" id="UP000298138">
    <property type="component" value="Unassembled WGS sequence"/>
</dbReference>
<organism evidence="2 3">
    <name type="scientific">Ascodesmis nigricans</name>
    <dbReference type="NCBI Taxonomy" id="341454"/>
    <lineage>
        <taxon>Eukaryota</taxon>
        <taxon>Fungi</taxon>
        <taxon>Dikarya</taxon>
        <taxon>Ascomycota</taxon>
        <taxon>Pezizomycotina</taxon>
        <taxon>Pezizomycetes</taxon>
        <taxon>Pezizales</taxon>
        <taxon>Ascodesmidaceae</taxon>
        <taxon>Ascodesmis</taxon>
    </lineage>
</organism>
<feature type="transmembrane region" description="Helical" evidence="1">
    <location>
        <begin position="35"/>
        <end position="59"/>
    </location>
</feature>
<evidence type="ECO:0000256" key="1">
    <source>
        <dbReference type="SAM" id="Phobius"/>
    </source>
</evidence>
<keyword evidence="3" id="KW-1185">Reference proteome</keyword>
<accession>A0A4V3SHI4</accession>
<sequence length="69" mass="7656">MGLTTKRNKQNLFAGAVPSLFLLILILILTSVVVVIIIIIIIFIIISFFCFDIVVTGFLKLCRLTGSEQ</sequence>
<dbReference type="AlphaFoldDB" id="A0A4V3SHI4"/>
<name>A0A4V3SHI4_9PEZI</name>
<gene>
    <name evidence="2" type="ORF">EX30DRAFT_344956</name>
</gene>
<feature type="transmembrane region" description="Helical" evidence="1">
    <location>
        <begin position="12"/>
        <end position="29"/>
    </location>
</feature>
<evidence type="ECO:0000313" key="3">
    <source>
        <dbReference type="Proteomes" id="UP000298138"/>
    </source>
</evidence>
<dbReference type="InParanoid" id="A0A4V3SHI4"/>